<protein>
    <submittedName>
        <fullName evidence="1">Uncharacterized protein</fullName>
    </submittedName>
</protein>
<accession>A0A4Y8PWE6</accession>
<keyword evidence="2" id="KW-1185">Reference proteome</keyword>
<dbReference type="AlphaFoldDB" id="A0A4Y8PWE6"/>
<comment type="caution">
    <text evidence="1">The sequence shown here is derived from an EMBL/GenBank/DDBJ whole genome shotgun (WGS) entry which is preliminary data.</text>
</comment>
<dbReference type="EMBL" id="MYFO01000025">
    <property type="protein sequence ID" value="TFE85506.1"/>
    <property type="molecule type" value="Genomic_DNA"/>
</dbReference>
<evidence type="ECO:0000313" key="2">
    <source>
        <dbReference type="Proteomes" id="UP000298246"/>
    </source>
</evidence>
<evidence type="ECO:0000313" key="1">
    <source>
        <dbReference type="EMBL" id="TFE85506.1"/>
    </source>
</evidence>
<gene>
    <name evidence="1" type="ORF">B5M42_17290</name>
</gene>
<dbReference type="OrthoDB" id="5056808at2"/>
<reference evidence="1 2" key="1">
    <citation type="submission" date="2017-03" db="EMBL/GenBank/DDBJ databases">
        <title>Isolation of Levoglucosan Utilizing Bacteria.</title>
        <authorList>
            <person name="Arya A.S."/>
        </authorList>
    </citation>
    <scope>NUCLEOTIDE SEQUENCE [LARGE SCALE GENOMIC DNA]</scope>
    <source>
        <strain evidence="1 2">MEC069</strain>
    </source>
</reference>
<dbReference type="Proteomes" id="UP000298246">
    <property type="component" value="Unassembled WGS sequence"/>
</dbReference>
<dbReference type="RefSeq" id="WP_134755040.1">
    <property type="nucleotide sequence ID" value="NZ_MYFO02000015.1"/>
</dbReference>
<proteinExistence type="predicted"/>
<name>A0A4Y8PWE6_9BACL</name>
<sequence>MSFPNGLVRLRKSSFSRFPVFAGAILAQVDMAWFSLRTVLAGIKTNNVINRRKHDIDIRIGCICFDKKTTFLMEDHLFLKIIKGGAHALTPYRQSKENKKPLIPSSFFLHAYSFVTFSA</sequence>
<organism evidence="1 2">
    <name type="scientific">Paenibacillus athensensis</name>
    <dbReference type="NCBI Taxonomy" id="1967502"/>
    <lineage>
        <taxon>Bacteria</taxon>
        <taxon>Bacillati</taxon>
        <taxon>Bacillota</taxon>
        <taxon>Bacilli</taxon>
        <taxon>Bacillales</taxon>
        <taxon>Paenibacillaceae</taxon>
        <taxon>Paenibacillus</taxon>
    </lineage>
</organism>